<keyword evidence="1" id="KW-0812">Transmembrane</keyword>
<keyword evidence="1" id="KW-1133">Transmembrane helix</keyword>
<evidence type="ECO:0000256" key="1">
    <source>
        <dbReference type="SAM" id="Phobius"/>
    </source>
</evidence>
<accession>A0A1G2C762</accession>
<name>A0A1G2C762_9BACT</name>
<gene>
    <name evidence="2" type="ORF">A2122_02170</name>
</gene>
<comment type="caution">
    <text evidence="2">The sequence shown here is derived from an EMBL/GenBank/DDBJ whole genome shotgun (WGS) entry which is preliminary data.</text>
</comment>
<dbReference type="STRING" id="1798644.A2122_02170"/>
<reference evidence="2 3" key="1">
    <citation type="journal article" date="2016" name="Nat. Commun.">
        <title>Thousands of microbial genomes shed light on interconnected biogeochemical processes in an aquifer system.</title>
        <authorList>
            <person name="Anantharaman K."/>
            <person name="Brown C.T."/>
            <person name="Hug L.A."/>
            <person name="Sharon I."/>
            <person name="Castelle C.J."/>
            <person name="Probst A.J."/>
            <person name="Thomas B.C."/>
            <person name="Singh A."/>
            <person name="Wilkins M.J."/>
            <person name="Karaoz U."/>
            <person name="Brodie E.L."/>
            <person name="Williams K.H."/>
            <person name="Hubbard S.S."/>
            <person name="Banfield J.F."/>
        </authorList>
    </citation>
    <scope>NUCLEOTIDE SEQUENCE [LARGE SCALE GENOMIC DNA]</scope>
</reference>
<feature type="transmembrane region" description="Helical" evidence="1">
    <location>
        <begin position="20"/>
        <end position="39"/>
    </location>
</feature>
<dbReference type="Proteomes" id="UP000176648">
    <property type="component" value="Unassembled WGS sequence"/>
</dbReference>
<protein>
    <submittedName>
        <fullName evidence="2">Uncharacterized protein</fullName>
    </submittedName>
</protein>
<evidence type="ECO:0000313" key="2">
    <source>
        <dbReference type="EMBL" id="OGY96480.1"/>
    </source>
</evidence>
<feature type="transmembrane region" description="Helical" evidence="1">
    <location>
        <begin position="84"/>
        <end position="103"/>
    </location>
</feature>
<evidence type="ECO:0000313" key="3">
    <source>
        <dbReference type="Proteomes" id="UP000176648"/>
    </source>
</evidence>
<sequence length="108" mass="11674">MGGRKVITHMVGLCVFKTKMIPFVIVTIGYILWVISFGGTTRGLVDSASGRPSLDVPSRGWGWVLKLLGTVLAIYGLYLAYQIGWGLMFLSFFGGGMVGSIIGKSIRN</sequence>
<proteinExistence type="predicted"/>
<feature type="transmembrane region" description="Helical" evidence="1">
    <location>
        <begin position="60"/>
        <end position="78"/>
    </location>
</feature>
<dbReference type="AlphaFoldDB" id="A0A1G2C762"/>
<keyword evidence="1" id="KW-0472">Membrane</keyword>
<dbReference type="EMBL" id="MHKU01000030">
    <property type="protein sequence ID" value="OGY96480.1"/>
    <property type="molecule type" value="Genomic_DNA"/>
</dbReference>
<organism evidence="2 3">
    <name type="scientific">Candidatus Liptonbacteria bacterium GWB1_49_6</name>
    <dbReference type="NCBI Taxonomy" id="1798644"/>
    <lineage>
        <taxon>Bacteria</taxon>
        <taxon>Candidatus Liptoniibacteriota</taxon>
    </lineage>
</organism>